<evidence type="ECO:0000313" key="2">
    <source>
        <dbReference type="Proteomes" id="UP000318554"/>
    </source>
</evidence>
<evidence type="ECO:0000313" key="1">
    <source>
        <dbReference type="EMBL" id="TSE26257.1"/>
    </source>
</evidence>
<proteinExistence type="predicted"/>
<organism evidence="1 2">
    <name type="scientific">Tepidimonas aquatica</name>
    <dbReference type="NCBI Taxonomy" id="247482"/>
    <lineage>
        <taxon>Bacteria</taxon>
        <taxon>Pseudomonadati</taxon>
        <taxon>Pseudomonadota</taxon>
        <taxon>Betaproteobacteria</taxon>
        <taxon>Burkholderiales</taxon>
        <taxon>Tepidimonas</taxon>
    </lineage>
</organism>
<reference evidence="1 2" key="1">
    <citation type="submission" date="2019-07" db="EMBL/GenBank/DDBJ databases">
        <title>Tepidimonas aquatica CLN-1 draft genome.</title>
        <authorList>
            <person name="Da Costa M.S."/>
            <person name="Froufe H.J.C."/>
            <person name="Egas C."/>
            <person name="Albuquerque L."/>
        </authorList>
    </citation>
    <scope>NUCLEOTIDE SEQUENCE [LARGE SCALE GENOMIC DNA]</scope>
    <source>
        <strain evidence="1 2">CLN-1</strain>
    </source>
</reference>
<protein>
    <recommendedName>
        <fullName evidence="3">Chaperone modulatory protein CbpM</fullName>
    </recommendedName>
</protein>
<name>A0A554WRR0_9BURK</name>
<dbReference type="Gene3D" id="1.10.1660.10">
    <property type="match status" value="1"/>
</dbReference>
<keyword evidence="2" id="KW-1185">Reference proteome</keyword>
<dbReference type="OrthoDB" id="9799091at2"/>
<dbReference type="AlphaFoldDB" id="A0A554WRR0"/>
<dbReference type="EMBL" id="VJNA01000007">
    <property type="protein sequence ID" value="TSE26257.1"/>
    <property type="molecule type" value="Genomic_DNA"/>
</dbReference>
<evidence type="ECO:0008006" key="3">
    <source>
        <dbReference type="Google" id="ProtNLM"/>
    </source>
</evidence>
<sequence>MEVNVIRVEVLSEVTDAEALCRATGVSAAWWQAAAQAGLVPAMGTGEPLDAAALQRVRRWAWLQRHFDADPELAALVVQLEGEIERLRARLRRLGAALDT</sequence>
<dbReference type="RefSeq" id="WP_144324839.1">
    <property type="nucleotide sequence ID" value="NZ_VJNA01000007.1"/>
</dbReference>
<accession>A0A554WRR0</accession>
<dbReference type="Proteomes" id="UP000318554">
    <property type="component" value="Unassembled WGS sequence"/>
</dbReference>
<gene>
    <name evidence="1" type="ORF">Taqua_00731</name>
</gene>
<comment type="caution">
    <text evidence="1">The sequence shown here is derived from an EMBL/GenBank/DDBJ whole genome shotgun (WGS) entry which is preliminary data.</text>
</comment>